<dbReference type="InterPro" id="IPR001810">
    <property type="entry name" value="F-box_dom"/>
</dbReference>
<dbReference type="SUPFAM" id="SSF81383">
    <property type="entry name" value="F-box domain"/>
    <property type="match status" value="1"/>
</dbReference>
<dbReference type="Pfam" id="PF00646">
    <property type="entry name" value="F-box"/>
    <property type="match status" value="1"/>
</dbReference>
<dbReference type="RefSeq" id="XP_021736521.1">
    <property type="nucleotide sequence ID" value="XM_021880829.1"/>
</dbReference>
<proteinExistence type="predicted"/>
<evidence type="ECO:0008006" key="5">
    <source>
        <dbReference type="Google" id="ProtNLM"/>
    </source>
</evidence>
<accession>A0A803LMX6</accession>
<dbReference type="InterPro" id="IPR050796">
    <property type="entry name" value="SCF_F-box_component"/>
</dbReference>
<dbReference type="Proteomes" id="UP000596660">
    <property type="component" value="Unplaced"/>
</dbReference>
<dbReference type="Gramene" id="AUR62016305-RA">
    <property type="protein sequence ID" value="AUR62016305-RA:cds"/>
    <property type="gene ID" value="AUR62016305"/>
</dbReference>
<dbReference type="PANTHER" id="PTHR31672:SF13">
    <property type="entry name" value="F-BOX PROTEIN CPR30-LIKE"/>
    <property type="match status" value="1"/>
</dbReference>
<dbReference type="CDD" id="cd22157">
    <property type="entry name" value="F-box_AtFBW1-like"/>
    <property type="match status" value="1"/>
</dbReference>
<dbReference type="KEGG" id="cqi:110703070"/>
<dbReference type="AlphaFoldDB" id="A0A803LMX6"/>
<dbReference type="GeneID" id="110703070"/>
<feature type="domain" description="F-box" evidence="1">
    <location>
        <begin position="15"/>
        <end position="52"/>
    </location>
</feature>
<gene>
    <name evidence="3" type="primary">LOC110703070</name>
</gene>
<dbReference type="InterPro" id="IPR006527">
    <property type="entry name" value="F-box-assoc_dom_typ1"/>
</dbReference>
<dbReference type="SMR" id="A0A803LMX6"/>
<evidence type="ECO:0000313" key="3">
    <source>
        <dbReference type="EnsemblPlants" id="AUR62016305-RA:cds"/>
    </source>
</evidence>
<dbReference type="NCBIfam" id="TIGR01640">
    <property type="entry name" value="F_box_assoc_1"/>
    <property type="match status" value="1"/>
</dbReference>
<evidence type="ECO:0000259" key="2">
    <source>
        <dbReference type="Pfam" id="PF07734"/>
    </source>
</evidence>
<dbReference type="OrthoDB" id="1939031at2759"/>
<dbReference type="InterPro" id="IPR017451">
    <property type="entry name" value="F-box-assoc_interact_dom"/>
</dbReference>
<protein>
    <recommendedName>
        <fullName evidence="5">F-box domain-containing protein</fullName>
    </recommendedName>
</protein>
<reference evidence="3" key="2">
    <citation type="submission" date="2021-03" db="UniProtKB">
        <authorList>
            <consortium name="EnsemblPlants"/>
        </authorList>
    </citation>
    <scope>IDENTIFICATION</scope>
</reference>
<reference evidence="3" key="1">
    <citation type="journal article" date="2017" name="Nature">
        <title>The genome of Chenopodium quinoa.</title>
        <authorList>
            <person name="Jarvis D.E."/>
            <person name="Ho Y.S."/>
            <person name="Lightfoot D.J."/>
            <person name="Schmoeckel S.M."/>
            <person name="Li B."/>
            <person name="Borm T.J.A."/>
            <person name="Ohyanagi H."/>
            <person name="Mineta K."/>
            <person name="Michell C.T."/>
            <person name="Saber N."/>
            <person name="Kharbatia N.M."/>
            <person name="Rupper R.R."/>
            <person name="Sharp A.R."/>
            <person name="Dally N."/>
            <person name="Boughton B.A."/>
            <person name="Woo Y.H."/>
            <person name="Gao G."/>
            <person name="Schijlen E.G.W.M."/>
            <person name="Guo X."/>
            <person name="Momin A.A."/>
            <person name="Negrao S."/>
            <person name="Al-Babili S."/>
            <person name="Gehring C."/>
            <person name="Roessner U."/>
            <person name="Jung C."/>
            <person name="Murphy K."/>
            <person name="Arold S.T."/>
            <person name="Gojobori T."/>
            <person name="van der Linden C.G."/>
            <person name="van Loo E.N."/>
            <person name="Jellen E.N."/>
            <person name="Maughan P.J."/>
            <person name="Tester M."/>
        </authorList>
    </citation>
    <scope>NUCLEOTIDE SEQUENCE [LARGE SCALE GENOMIC DNA]</scope>
    <source>
        <strain evidence="3">cv. PI 614886</strain>
    </source>
</reference>
<dbReference type="EnsemblPlants" id="AUR62016305-RA">
    <property type="protein sequence ID" value="AUR62016305-RA:cds"/>
    <property type="gene ID" value="AUR62016305"/>
</dbReference>
<organism evidence="3 4">
    <name type="scientific">Chenopodium quinoa</name>
    <name type="common">Quinoa</name>
    <dbReference type="NCBI Taxonomy" id="63459"/>
    <lineage>
        <taxon>Eukaryota</taxon>
        <taxon>Viridiplantae</taxon>
        <taxon>Streptophyta</taxon>
        <taxon>Embryophyta</taxon>
        <taxon>Tracheophyta</taxon>
        <taxon>Spermatophyta</taxon>
        <taxon>Magnoliopsida</taxon>
        <taxon>eudicotyledons</taxon>
        <taxon>Gunneridae</taxon>
        <taxon>Pentapetalae</taxon>
        <taxon>Caryophyllales</taxon>
        <taxon>Chenopodiaceae</taxon>
        <taxon>Chenopodioideae</taxon>
        <taxon>Atripliceae</taxon>
        <taxon>Chenopodium</taxon>
    </lineage>
</organism>
<keyword evidence="4" id="KW-1185">Reference proteome</keyword>
<evidence type="ECO:0000313" key="4">
    <source>
        <dbReference type="Proteomes" id="UP000596660"/>
    </source>
</evidence>
<dbReference type="InterPro" id="IPR036047">
    <property type="entry name" value="F-box-like_dom_sf"/>
</dbReference>
<name>A0A803LMX6_CHEQI</name>
<dbReference type="Pfam" id="PF07734">
    <property type="entry name" value="FBA_1"/>
    <property type="match status" value="1"/>
</dbReference>
<sequence length="406" mass="46640">MEQTTAKSESELPTLPDDVIVEMILPRLPVKPLTRFKCVSKFWLSTISSNRFAKTHLKFSSLSNTKSVIYKELYSFRNRGSYLSFDERYDMKEFVTLDDKYSNNNDPRYTRRARVVGSCNGLLCMFDSDVLEFTLWNPVTKQYHNAGGPEFNYVLNDDVAGVGFGYIPSIDDYKIGCLVHSEEGVCRVSVYSLKTGEWKETSCIEEKGFISIDRRYYSVLVDDTIYWSPIVRRESEDQESHIVGLNLVNGLLTKVPLGNLLTGYFDAKVFERKGCLSLCCNSVVIGRRRRTKHVSDVWTLKNNGDKQSWEKSFSINIKGVILLYIFESGKCLVSRHLNQLMLLNLSQAEYVEVTVIWQRHRRGHVYHRAIADVWDYTESLISPSGISARVVNEDDRETGERVEENA</sequence>
<dbReference type="PANTHER" id="PTHR31672">
    <property type="entry name" value="BNACNNG10540D PROTEIN"/>
    <property type="match status" value="1"/>
</dbReference>
<evidence type="ECO:0000259" key="1">
    <source>
        <dbReference type="Pfam" id="PF00646"/>
    </source>
</evidence>
<dbReference type="OMA" id="RIGCICC"/>
<feature type="domain" description="F-box associated beta-propeller type 1" evidence="2">
    <location>
        <begin position="93"/>
        <end position="359"/>
    </location>
</feature>